<proteinExistence type="predicted"/>
<keyword evidence="2" id="KW-1185">Reference proteome</keyword>
<dbReference type="EMBL" id="BMRP01000005">
    <property type="protein sequence ID" value="GGU55841.1"/>
    <property type="molecule type" value="Genomic_DNA"/>
</dbReference>
<dbReference type="Proteomes" id="UP000654471">
    <property type="component" value="Unassembled WGS sequence"/>
</dbReference>
<evidence type="ECO:0000313" key="2">
    <source>
        <dbReference type="Proteomes" id="UP000654471"/>
    </source>
</evidence>
<sequence>MPRHKIALGAHTMLEIPVPVHLGPPPGACPPHPCAPICAPGAASAWEVARPEPRRVLVPGRTGGTPEEALA</sequence>
<protein>
    <submittedName>
        <fullName evidence="1">Uncharacterized protein</fullName>
    </submittedName>
</protein>
<organism evidence="1 2">
    <name type="scientific">Streptomyces albospinus</name>
    <dbReference type="NCBI Taxonomy" id="285515"/>
    <lineage>
        <taxon>Bacteria</taxon>
        <taxon>Bacillati</taxon>
        <taxon>Actinomycetota</taxon>
        <taxon>Actinomycetes</taxon>
        <taxon>Kitasatosporales</taxon>
        <taxon>Streptomycetaceae</taxon>
        <taxon>Streptomyces</taxon>
    </lineage>
</organism>
<comment type="caution">
    <text evidence="1">The sequence shown here is derived from an EMBL/GenBank/DDBJ whole genome shotgun (WGS) entry which is preliminary data.</text>
</comment>
<gene>
    <name evidence="1" type="ORF">GCM10010211_20830</name>
</gene>
<name>A0ABQ2UX12_9ACTN</name>
<accession>A0ABQ2UX12</accession>
<evidence type="ECO:0000313" key="1">
    <source>
        <dbReference type="EMBL" id="GGU55841.1"/>
    </source>
</evidence>
<reference evidence="2" key="1">
    <citation type="journal article" date="2019" name="Int. J. Syst. Evol. Microbiol.">
        <title>The Global Catalogue of Microorganisms (GCM) 10K type strain sequencing project: providing services to taxonomists for standard genome sequencing and annotation.</title>
        <authorList>
            <consortium name="The Broad Institute Genomics Platform"/>
            <consortium name="The Broad Institute Genome Sequencing Center for Infectious Disease"/>
            <person name="Wu L."/>
            <person name="Ma J."/>
        </authorList>
    </citation>
    <scope>NUCLEOTIDE SEQUENCE [LARGE SCALE GENOMIC DNA]</scope>
    <source>
        <strain evidence="2">JCM 3399</strain>
    </source>
</reference>